<reference evidence="3" key="1">
    <citation type="submission" date="2025-08" db="UniProtKB">
        <authorList>
            <consortium name="RefSeq"/>
        </authorList>
    </citation>
    <scope>IDENTIFICATION</scope>
</reference>
<proteinExistence type="predicted"/>
<keyword evidence="1" id="KW-1133">Transmembrane helix</keyword>
<dbReference type="OrthoDB" id="672127at2759"/>
<evidence type="ECO:0000313" key="2">
    <source>
        <dbReference type="Proteomes" id="UP000504604"/>
    </source>
</evidence>
<organism evidence="2 3">
    <name type="scientific">Sesamum indicum</name>
    <name type="common">Oriental sesame</name>
    <name type="synonym">Sesamum orientale</name>
    <dbReference type="NCBI Taxonomy" id="4182"/>
    <lineage>
        <taxon>Eukaryota</taxon>
        <taxon>Viridiplantae</taxon>
        <taxon>Streptophyta</taxon>
        <taxon>Embryophyta</taxon>
        <taxon>Tracheophyta</taxon>
        <taxon>Spermatophyta</taxon>
        <taxon>Magnoliopsida</taxon>
        <taxon>eudicotyledons</taxon>
        <taxon>Gunneridae</taxon>
        <taxon>Pentapetalae</taxon>
        <taxon>asterids</taxon>
        <taxon>lamiids</taxon>
        <taxon>Lamiales</taxon>
        <taxon>Pedaliaceae</taxon>
        <taxon>Sesamum</taxon>
    </lineage>
</organism>
<name>A0A6I9TXY0_SESIN</name>
<evidence type="ECO:0000313" key="3">
    <source>
        <dbReference type="RefSeq" id="XP_011091070.1"/>
    </source>
</evidence>
<dbReference type="Pfam" id="PF03140">
    <property type="entry name" value="DUF247"/>
    <property type="match status" value="1"/>
</dbReference>
<dbReference type="PANTHER" id="PTHR31170">
    <property type="entry name" value="BNAC04G53230D PROTEIN"/>
    <property type="match status" value="1"/>
</dbReference>
<keyword evidence="2" id="KW-1185">Reference proteome</keyword>
<keyword evidence="1" id="KW-0812">Transmembrane</keyword>
<evidence type="ECO:0000256" key="1">
    <source>
        <dbReference type="SAM" id="Phobius"/>
    </source>
</evidence>
<dbReference type="Proteomes" id="UP000504604">
    <property type="component" value="Linkage group LG10"/>
</dbReference>
<dbReference type="KEGG" id="sind:105171606"/>
<keyword evidence="1" id="KW-0472">Membrane</keyword>
<dbReference type="Gramene" id="SIN_1002601.t">
    <property type="protein sequence ID" value="SIN_1002601.t.cds1"/>
    <property type="gene ID" value="SIN_1002601"/>
</dbReference>
<dbReference type="InParanoid" id="A0A6I9TXY0"/>
<dbReference type="RefSeq" id="XP_011091070.1">
    <property type="nucleotide sequence ID" value="XM_011092768.2"/>
</dbReference>
<dbReference type="PANTHER" id="PTHR31170:SF25">
    <property type="entry name" value="BNAA09G04570D PROTEIN"/>
    <property type="match status" value="1"/>
</dbReference>
<dbReference type="InterPro" id="IPR004158">
    <property type="entry name" value="DUF247_pln"/>
</dbReference>
<protein>
    <submittedName>
        <fullName evidence="3">UPF0481 protein At3g47200-like</fullName>
    </submittedName>
</protein>
<sequence length="432" mass="50955">MQIVEGSADTVIIDIHRQLDGLPSTPSKPTIYRVDSHLRSDKWNDVYDPEILSIGPYHHGILRLQNMQQLKFRYLKRYLKRRNEQSVERYVLTVVHMEKRARKCYADSFDLDENAFVTMMLLDGFFLIELFRYSSFKHLRDADDPIFRHERILSQLRHDILLLENQLPFFILNQLFNMTKTDENPEEDLITLALRFFDGMLLNLSVSRVLTRLPVKIIDHLCGLIHDVWCLPFAEAISHTSNERDKWENVNSISGLREAGIKFKRAKVDNNLMDIKFVNGVLRIPQLIIYDETESQLMNLIAYEQYMSDGERRYVSDYTFFMHCLINTSNDVELLRSRGIIENCLGDDEEVCLMFNRLGRNILTSTNFCYSQVFCSVNRHCQRRGKRWKANLRRNYFNSPWTIISFLAAVALLVLTLTQTTYTVLTYYNRKR</sequence>
<dbReference type="GeneID" id="105171606"/>
<gene>
    <name evidence="3" type="primary">LOC105171606</name>
</gene>
<dbReference type="AlphaFoldDB" id="A0A6I9TXY0"/>
<accession>A0A6I9TXY0</accession>
<feature type="transmembrane region" description="Helical" evidence="1">
    <location>
        <begin position="401"/>
        <end position="428"/>
    </location>
</feature>